<evidence type="ECO:0000313" key="2">
    <source>
        <dbReference type="Proteomes" id="UP000789405"/>
    </source>
</evidence>
<organism evidence="1 2">
    <name type="scientific">Dentiscutata erythropus</name>
    <dbReference type="NCBI Taxonomy" id="1348616"/>
    <lineage>
        <taxon>Eukaryota</taxon>
        <taxon>Fungi</taxon>
        <taxon>Fungi incertae sedis</taxon>
        <taxon>Mucoromycota</taxon>
        <taxon>Glomeromycotina</taxon>
        <taxon>Glomeromycetes</taxon>
        <taxon>Diversisporales</taxon>
        <taxon>Gigasporaceae</taxon>
        <taxon>Dentiscutata</taxon>
    </lineage>
</organism>
<gene>
    <name evidence="1" type="ORF">DERYTH_LOCUS26071</name>
</gene>
<sequence>FKKTQILKNAFGKTKQYSYTLSTLEYLIKKTAVFLIYHFQKVFAIQDQSYFIKQKCYPLYKLATLDTIVDIKCLSARFNTTYPPLPNNCDF</sequence>
<dbReference type="Proteomes" id="UP000789405">
    <property type="component" value="Unassembled WGS sequence"/>
</dbReference>
<feature type="non-terminal residue" evidence="1">
    <location>
        <position position="1"/>
    </location>
</feature>
<proteinExistence type="predicted"/>
<dbReference type="AlphaFoldDB" id="A0A9N9PDN4"/>
<name>A0A9N9PDN4_9GLOM</name>
<feature type="non-terminal residue" evidence="1">
    <location>
        <position position="91"/>
    </location>
</feature>
<keyword evidence="2" id="KW-1185">Reference proteome</keyword>
<protein>
    <submittedName>
        <fullName evidence="1">6055_t:CDS:1</fullName>
    </submittedName>
</protein>
<comment type="caution">
    <text evidence="1">The sequence shown here is derived from an EMBL/GenBank/DDBJ whole genome shotgun (WGS) entry which is preliminary data.</text>
</comment>
<accession>A0A9N9PDN4</accession>
<reference evidence="1" key="1">
    <citation type="submission" date="2021-06" db="EMBL/GenBank/DDBJ databases">
        <authorList>
            <person name="Kallberg Y."/>
            <person name="Tangrot J."/>
            <person name="Rosling A."/>
        </authorList>
    </citation>
    <scope>NUCLEOTIDE SEQUENCE</scope>
    <source>
        <strain evidence="1">MA453B</strain>
    </source>
</reference>
<evidence type="ECO:0000313" key="1">
    <source>
        <dbReference type="EMBL" id="CAG8815144.1"/>
    </source>
</evidence>
<dbReference type="EMBL" id="CAJVPY010052166">
    <property type="protein sequence ID" value="CAG8815144.1"/>
    <property type="molecule type" value="Genomic_DNA"/>
</dbReference>
<dbReference type="OrthoDB" id="2437372at2759"/>